<proteinExistence type="predicted"/>
<dbReference type="EMBL" id="LAZR01002856">
    <property type="protein sequence ID" value="KKN24780.1"/>
    <property type="molecule type" value="Genomic_DNA"/>
</dbReference>
<protein>
    <submittedName>
        <fullName evidence="1">Uncharacterized protein</fullName>
    </submittedName>
</protein>
<sequence>MTIEKLDEDLKLPFEELVFTSKDPTQITAYMLKLVETLQVLLRQNANVTNFAIDLNDGEAIYYQLKSADGTYPEGSWRRIRVGDNLEDQVLLNGNSITGTWTTAQVRERPE</sequence>
<accession>A0A0F9NZ82</accession>
<organism evidence="1">
    <name type="scientific">marine sediment metagenome</name>
    <dbReference type="NCBI Taxonomy" id="412755"/>
    <lineage>
        <taxon>unclassified sequences</taxon>
        <taxon>metagenomes</taxon>
        <taxon>ecological metagenomes</taxon>
    </lineage>
</organism>
<dbReference type="AlphaFoldDB" id="A0A0F9NZ82"/>
<evidence type="ECO:0000313" key="1">
    <source>
        <dbReference type="EMBL" id="KKN24780.1"/>
    </source>
</evidence>
<gene>
    <name evidence="1" type="ORF">LCGC14_0891440</name>
</gene>
<name>A0A0F9NZ82_9ZZZZ</name>
<reference evidence="1" key="1">
    <citation type="journal article" date="2015" name="Nature">
        <title>Complex archaea that bridge the gap between prokaryotes and eukaryotes.</title>
        <authorList>
            <person name="Spang A."/>
            <person name="Saw J.H."/>
            <person name="Jorgensen S.L."/>
            <person name="Zaremba-Niedzwiedzka K."/>
            <person name="Martijn J."/>
            <person name="Lind A.E."/>
            <person name="van Eijk R."/>
            <person name="Schleper C."/>
            <person name="Guy L."/>
            <person name="Ettema T.J."/>
        </authorList>
    </citation>
    <scope>NUCLEOTIDE SEQUENCE</scope>
</reference>
<comment type="caution">
    <text evidence="1">The sequence shown here is derived from an EMBL/GenBank/DDBJ whole genome shotgun (WGS) entry which is preliminary data.</text>
</comment>